<reference evidence="2" key="1">
    <citation type="submission" date="2020-05" db="EMBL/GenBank/DDBJ databases">
        <authorList>
            <person name="Chiriac C."/>
            <person name="Salcher M."/>
            <person name="Ghai R."/>
            <person name="Kavagutti S V."/>
        </authorList>
    </citation>
    <scope>NUCLEOTIDE SEQUENCE</scope>
</reference>
<sequence>MSAQGTDQRVQIAIDADEWNEVLRWLPFSLTTSEAIAAGHVLLECEGTRRAWVVGDDVHTVVLHRSGPAPSGLVPPDQHFHVLVNSRFFRGRRPQDAVLEVESTEGGRIQTLVTDGVRTTLVEHPGGAFDWRSLVGATRSNSIVVRTDLLAEALSAAAAVPVGVDVSDGVHAWLSVRDGRLRFETPWIEHPWTVVSCSLERSTDDTVSFLVDVRHLKVVTQHLDADTTELYLADEPLHPIGLRSGDVDVVVMPTDRWCRERRALEELLCEFLQEDQVEPDQDGDYAVTTPEGHPMWVRLNPAAQPFTVQVFSVLASRVPATPALFEELNSINANATHVKVLWAADAVMAEIDLVLSTTKVATLGNALELVRRATERYHGVLSAFFTETSED</sequence>
<name>A0A6J6FZV7_9ZZZZ</name>
<gene>
    <name evidence="2" type="ORF">UFOPK1493_03699</name>
</gene>
<accession>A0A6J6FZV7</accession>
<dbReference type="EMBL" id="CAEZSR010000225">
    <property type="protein sequence ID" value="CAB4590198.1"/>
    <property type="molecule type" value="Genomic_DNA"/>
</dbReference>
<organism evidence="2">
    <name type="scientific">freshwater metagenome</name>
    <dbReference type="NCBI Taxonomy" id="449393"/>
    <lineage>
        <taxon>unclassified sequences</taxon>
        <taxon>metagenomes</taxon>
        <taxon>ecological metagenomes</taxon>
    </lineage>
</organism>
<feature type="domain" description="TY-Chap central" evidence="1">
    <location>
        <begin position="263"/>
        <end position="380"/>
    </location>
</feature>
<proteinExistence type="predicted"/>
<dbReference type="Pfam" id="PF22551">
    <property type="entry name" value="TY-Chap1"/>
    <property type="match status" value="1"/>
</dbReference>
<evidence type="ECO:0000313" key="2">
    <source>
        <dbReference type="EMBL" id="CAB4590198.1"/>
    </source>
</evidence>
<evidence type="ECO:0000259" key="1">
    <source>
        <dbReference type="Pfam" id="PF22551"/>
    </source>
</evidence>
<protein>
    <submittedName>
        <fullName evidence="2">Unannotated protein</fullName>
    </submittedName>
</protein>
<dbReference type="AlphaFoldDB" id="A0A6J6FZV7"/>
<dbReference type="InterPro" id="IPR054343">
    <property type="entry name" value="TY-Chap_M"/>
</dbReference>